<dbReference type="AlphaFoldDB" id="A0A0E9RPQ8"/>
<dbReference type="EMBL" id="GBXM01077790">
    <property type="protein sequence ID" value="JAH30787.1"/>
    <property type="molecule type" value="Transcribed_RNA"/>
</dbReference>
<sequence>MLHKVPFHMGGKEHQIMAWWGMPHTYTGPKVWHFSGFPTEMTTMTTDSQSLRTLTSVLSDLMYTHRIQIELHTAT</sequence>
<accession>A0A0E9RPQ8</accession>
<proteinExistence type="predicted"/>
<protein>
    <submittedName>
        <fullName evidence="1">Uncharacterized protein</fullName>
    </submittedName>
</protein>
<name>A0A0E9RPQ8_ANGAN</name>
<evidence type="ECO:0000313" key="1">
    <source>
        <dbReference type="EMBL" id="JAH30787.1"/>
    </source>
</evidence>
<reference evidence="1" key="1">
    <citation type="submission" date="2014-11" db="EMBL/GenBank/DDBJ databases">
        <authorList>
            <person name="Amaro Gonzalez C."/>
        </authorList>
    </citation>
    <scope>NUCLEOTIDE SEQUENCE</scope>
</reference>
<reference evidence="1" key="2">
    <citation type="journal article" date="2015" name="Fish Shellfish Immunol.">
        <title>Early steps in the European eel (Anguilla anguilla)-Vibrio vulnificus interaction in the gills: Role of the RtxA13 toxin.</title>
        <authorList>
            <person name="Callol A."/>
            <person name="Pajuelo D."/>
            <person name="Ebbesson L."/>
            <person name="Teles M."/>
            <person name="MacKenzie S."/>
            <person name="Amaro C."/>
        </authorList>
    </citation>
    <scope>NUCLEOTIDE SEQUENCE</scope>
</reference>
<organism evidence="1">
    <name type="scientific">Anguilla anguilla</name>
    <name type="common">European freshwater eel</name>
    <name type="synonym">Muraena anguilla</name>
    <dbReference type="NCBI Taxonomy" id="7936"/>
    <lineage>
        <taxon>Eukaryota</taxon>
        <taxon>Metazoa</taxon>
        <taxon>Chordata</taxon>
        <taxon>Craniata</taxon>
        <taxon>Vertebrata</taxon>
        <taxon>Euteleostomi</taxon>
        <taxon>Actinopterygii</taxon>
        <taxon>Neopterygii</taxon>
        <taxon>Teleostei</taxon>
        <taxon>Anguilliformes</taxon>
        <taxon>Anguillidae</taxon>
        <taxon>Anguilla</taxon>
    </lineage>
</organism>